<keyword evidence="1" id="KW-0732">Signal</keyword>
<dbReference type="PANTHER" id="PTHR13544">
    <property type="entry name" value="SELENOPROTEIN T"/>
    <property type="match status" value="1"/>
</dbReference>
<evidence type="ECO:0000256" key="3">
    <source>
        <dbReference type="SAM" id="MobiDB-lite"/>
    </source>
</evidence>
<gene>
    <name evidence="5" type="ORF">DYB32_007810</name>
</gene>
<protein>
    <submittedName>
        <fullName evidence="5">Uncharacterized protein</fullName>
    </submittedName>
</protein>
<dbReference type="GO" id="GO:0005789">
    <property type="term" value="C:endoplasmic reticulum membrane"/>
    <property type="evidence" value="ECO:0007669"/>
    <property type="project" value="TreeGrafter"/>
</dbReference>
<dbReference type="GO" id="GO:0045454">
    <property type="term" value="P:cell redox homeostasis"/>
    <property type="evidence" value="ECO:0007669"/>
    <property type="project" value="TreeGrafter"/>
</dbReference>
<reference evidence="5 6" key="1">
    <citation type="submission" date="2018-08" db="EMBL/GenBank/DDBJ databases">
        <title>Aphanomyces genome sequencing and annotation.</title>
        <authorList>
            <person name="Minardi D."/>
            <person name="Oidtmann B."/>
            <person name="Van Der Giezen M."/>
            <person name="Studholme D.J."/>
        </authorList>
    </citation>
    <scope>NUCLEOTIDE SEQUENCE [LARGE SCALE GENOMIC DNA]</scope>
    <source>
        <strain evidence="5 6">NJM0002</strain>
    </source>
</reference>
<feature type="compositionally biased region" description="Low complexity" evidence="3">
    <location>
        <begin position="9"/>
        <end position="23"/>
    </location>
</feature>
<feature type="transmembrane region" description="Helical" evidence="4">
    <location>
        <begin position="72"/>
        <end position="92"/>
    </location>
</feature>
<accession>A0A418AMP8</accession>
<dbReference type="InterPro" id="IPR011893">
    <property type="entry name" value="Selenoprotein_Rdx-typ"/>
</dbReference>
<evidence type="ECO:0000313" key="5">
    <source>
        <dbReference type="EMBL" id="RHY26202.1"/>
    </source>
</evidence>
<keyword evidence="2" id="KW-0676">Redox-active center</keyword>
<name>A0A418AMP8_9STRA</name>
<evidence type="ECO:0000256" key="2">
    <source>
        <dbReference type="ARBA" id="ARBA00023284"/>
    </source>
</evidence>
<keyword evidence="6" id="KW-1185">Reference proteome</keyword>
<sequence>MARKDAKNSTATPTTTQSTGGSTQNDRIRVEFCAHSEYANHARDLAFTVKKAFPHMDGHIDSRIYTLPQWRALLSLVCGILPFLVMAFLLAGEHIVQVVPIPHGLEVLSCLRTYRGVTLLAAGALGGFSKYLVKTGAFEVYLNGKVTFFLTWCRLMEMSWCCVDELVFSKLKTNAWCTAKVS</sequence>
<evidence type="ECO:0000256" key="1">
    <source>
        <dbReference type="ARBA" id="ARBA00022729"/>
    </source>
</evidence>
<dbReference type="VEuPathDB" id="FungiDB:H310_05341"/>
<keyword evidence="4" id="KW-1133">Transmembrane helix</keyword>
<dbReference type="EMBL" id="QUSY01001061">
    <property type="protein sequence ID" value="RHY26202.1"/>
    <property type="molecule type" value="Genomic_DNA"/>
</dbReference>
<keyword evidence="4" id="KW-0812">Transmembrane</keyword>
<dbReference type="Proteomes" id="UP000285060">
    <property type="component" value="Unassembled WGS sequence"/>
</dbReference>
<feature type="region of interest" description="Disordered" evidence="3">
    <location>
        <begin position="1"/>
        <end position="23"/>
    </location>
</feature>
<proteinExistence type="predicted"/>
<evidence type="ECO:0000313" key="6">
    <source>
        <dbReference type="Proteomes" id="UP000285060"/>
    </source>
</evidence>
<dbReference type="GO" id="GO:0004791">
    <property type="term" value="F:thioredoxin-disulfide reductase (NADPH) activity"/>
    <property type="evidence" value="ECO:0007669"/>
    <property type="project" value="TreeGrafter"/>
</dbReference>
<keyword evidence="4" id="KW-0472">Membrane</keyword>
<dbReference type="InterPro" id="IPR019389">
    <property type="entry name" value="Selenoprotein_T"/>
</dbReference>
<comment type="caution">
    <text evidence="5">The sequence shown here is derived from an EMBL/GenBank/DDBJ whole genome shotgun (WGS) entry which is preliminary data.</text>
</comment>
<dbReference type="AlphaFoldDB" id="A0A418AMP8"/>
<organism evidence="5 6">
    <name type="scientific">Aphanomyces invadans</name>
    <dbReference type="NCBI Taxonomy" id="157072"/>
    <lineage>
        <taxon>Eukaryota</taxon>
        <taxon>Sar</taxon>
        <taxon>Stramenopiles</taxon>
        <taxon>Oomycota</taxon>
        <taxon>Saprolegniomycetes</taxon>
        <taxon>Saprolegniales</taxon>
        <taxon>Verrucalvaceae</taxon>
        <taxon>Aphanomyces</taxon>
    </lineage>
</organism>
<dbReference type="Pfam" id="PF10262">
    <property type="entry name" value="Rdx"/>
    <property type="match status" value="1"/>
</dbReference>
<dbReference type="PANTHER" id="PTHR13544:SF0">
    <property type="entry name" value="THIOREDOXIN REDUCTASE-LIKE SELENOPROTEIN T"/>
    <property type="match status" value="1"/>
</dbReference>
<evidence type="ECO:0000256" key="4">
    <source>
        <dbReference type="SAM" id="Phobius"/>
    </source>
</evidence>